<dbReference type="SMART" id="SM00287">
    <property type="entry name" value="SH3b"/>
    <property type="match status" value="1"/>
</dbReference>
<reference evidence="5 6" key="1">
    <citation type="journal article" date="2010" name="J. Bacteriol.">
        <title>The complete genome sequence of Croceibacter atlanticus HTCC2559T.</title>
        <authorList>
            <person name="Oh H.M."/>
            <person name="Kang I."/>
            <person name="Ferriera S."/>
            <person name="Giovannoni S.J."/>
            <person name="Cho J.C."/>
        </authorList>
    </citation>
    <scope>NUCLEOTIDE SEQUENCE [LARGE SCALE GENOMIC DNA]</scope>
    <source>
        <strain evidence="6">ATCC BAA-628 / HTCC2559 / KCTC 12090</strain>
    </source>
</reference>
<feature type="transmembrane region" description="Helical" evidence="2">
    <location>
        <begin position="128"/>
        <end position="149"/>
    </location>
</feature>
<feature type="domain" description="SH3b" evidence="4">
    <location>
        <begin position="187"/>
        <end position="249"/>
    </location>
</feature>
<evidence type="ECO:0000313" key="6">
    <source>
        <dbReference type="Proteomes" id="UP000002297"/>
    </source>
</evidence>
<dbReference type="SMART" id="SM00028">
    <property type="entry name" value="TPR"/>
    <property type="match status" value="2"/>
</dbReference>
<dbReference type="AlphaFoldDB" id="A3U5J6"/>
<dbReference type="HOGENOM" id="CLU_080147_0_0_10"/>
<dbReference type="eggNOG" id="COG0457">
    <property type="taxonomic scope" value="Bacteria"/>
</dbReference>
<dbReference type="Pfam" id="PF00515">
    <property type="entry name" value="TPR_1"/>
    <property type="match status" value="1"/>
</dbReference>
<dbReference type="eggNOG" id="COG3807">
    <property type="taxonomic scope" value="Bacteria"/>
</dbReference>
<evidence type="ECO:0000256" key="2">
    <source>
        <dbReference type="SAM" id="Phobius"/>
    </source>
</evidence>
<evidence type="ECO:0000313" key="5">
    <source>
        <dbReference type="EMBL" id="EAP87513.1"/>
    </source>
</evidence>
<dbReference type="KEGG" id="cat:CA2559_02120"/>
<feature type="repeat" description="TPR" evidence="1">
    <location>
        <begin position="54"/>
        <end position="87"/>
    </location>
</feature>
<name>A3U5J6_CROAH</name>
<dbReference type="Proteomes" id="UP000002297">
    <property type="component" value="Chromosome"/>
</dbReference>
<keyword evidence="2" id="KW-1133">Transmembrane helix</keyword>
<evidence type="ECO:0000256" key="3">
    <source>
        <dbReference type="SAM" id="SignalP"/>
    </source>
</evidence>
<dbReference type="InterPro" id="IPR011990">
    <property type="entry name" value="TPR-like_helical_dom_sf"/>
</dbReference>
<accession>A3U5J6</accession>
<organism evidence="5 6">
    <name type="scientific">Croceibacter atlanticus (strain ATCC BAA-628 / JCM 21780 / CIP 108009 / IAM 15332 / KCTC 12090 / HTCC2559)</name>
    <dbReference type="NCBI Taxonomy" id="216432"/>
    <lineage>
        <taxon>Bacteria</taxon>
        <taxon>Pseudomonadati</taxon>
        <taxon>Bacteroidota</taxon>
        <taxon>Flavobacteriia</taxon>
        <taxon>Flavobacteriales</taxon>
        <taxon>Flavobacteriaceae</taxon>
        <taxon>Croceibacter</taxon>
    </lineage>
</organism>
<keyword evidence="3" id="KW-0732">Signal</keyword>
<keyword evidence="6" id="KW-1185">Reference proteome</keyword>
<keyword evidence="1" id="KW-0802">TPR repeat</keyword>
<dbReference type="RefSeq" id="WP_013186191.1">
    <property type="nucleotide sequence ID" value="NC_014230.1"/>
</dbReference>
<dbReference type="InterPro" id="IPR019734">
    <property type="entry name" value="TPR_rpt"/>
</dbReference>
<dbReference type="STRING" id="216432.CA2559_02120"/>
<dbReference type="InterPro" id="IPR003646">
    <property type="entry name" value="SH3-like_bac-type"/>
</dbReference>
<evidence type="ECO:0000259" key="4">
    <source>
        <dbReference type="SMART" id="SM00287"/>
    </source>
</evidence>
<dbReference type="PROSITE" id="PS50293">
    <property type="entry name" value="TPR_REGION"/>
    <property type="match status" value="1"/>
</dbReference>
<sequence length="249" mass="28004">MKFVTIICALFITTVTIAQSESLFKEANQAYANENYEEAISKYQSILKDGYESTSVYYNLGNSHYKLNNVGPSVYYFEKALKLDPNDADVTNNLAYARQMTIDAIDEVPKTGVSKIVNSVIATLSVNGWAWLAVIASISFVVLILLYYFSRASLKKRLFFIGGSLAFLIAICAVVFAYQQQSVLEQKSFGIIFPEEVVVRSEPNSRSEQLFLLHEGTKAKILEDFDSWRKIELADGKQGWLLKTELKAL</sequence>
<protein>
    <submittedName>
        <fullName evidence="5">BatE, TRP domain containing protein</fullName>
    </submittedName>
</protein>
<keyword evidence="2" id="KW-0812">Transmembrane</keyword>
<feature type="chain" id="PRO_5002660442" evidence="3">
    <location>
        <begin position="21"/>
        <end position="249"/>
    </location>
</feature>
<feature type="transmembrane region" description="Helical" evidence="2">
    <location>
        <begin position="158"/>
        <end position="178"/>
    </location>
</feature>
<dbReference type="PROSITE" id="PS50005">
    <property type="entry name" value="TPR"/>
    <property type="match status" value="1"/>
</dbReference>
<dbReference type="OrthoDB" id="9776208at2"/>
<dbReference type="Gene3D" id="1.25.40.10">
    <property type="entry name" value="Tetratricopeptide repeat domain"/>
    <property type="match status" value="1"/>
</dbReference>
<dbReference type="SUPFAM" id="SSF48452">
    <property type="entry name" value="TPR-like"/>
    <property type="match status" value="1"/>
</dbReference>
<gene>
    <name evidence="5" type="ordered locus">CA2559_02120</name>
</gene>
<dbReference type="GeneID" id="89452220"/>
<feature type="signal peptide" evidence="3">
    <location>
        <begin position="1"/>
        <end position="20"/>
    </location>
</feature>
<dbReference type="EMBL" id="CP002046">
    <property type="protein sequence ID" value="EAP87513.1"/>
    <property type="molecule type" value="Genomic_DNA"/>
</dbReference>
<dbReference type="Pfam" id="PF08239">
    <property type="entry name" value="SH3_3"/>
    <property type="match status" value="1"/>
</dbReference>
<dbReference type="Gene3D" id="2.30.30.40">
    <property type="entry name" value="SH3 Domains"/>
    <property type="match status" value="1"/>
</dbReference>
<evidence type="ECO:0000256" key="1">
    <source>
        <dbReference type="PROSITE-ProRule" id="PRU00339"/>
    </source>
</evidence>
<proteinExistence type="predicted"/>
<keyword evidence="2" id="KW-0472">Membrane</keyword>